<organism evidence="1 2">
    <name type="scientific">Neophaeococcomyces mojaviensis</name>
    <dbReference type="NCBI Taxonomy" id="3383035"/>
    <lineage>
        <taxon>Eukaryota</taxon>
        <taxon>Fungi</taxon>
        <taxon>Dikarya</taxon>
        <taxon>Ascomycota</taxon>
        <taxon>Pezizomycotina</taxon>
        <taxon>Eurotiomycetes</taxon>
        <taxon>Chaetothyriomycetidae</taxon>
        <taxon>Chaetothyriales</taxon>
        <taxon>Chaetothyriales incertae sedis</taxon>
        <taxon>Neophaeococcomyces</taxon>
    </lineage>
</organism>
<dbReference type="Proteomes" id="UP001172386">
    <property type="component" value="Unassembled WGS sequence"/>
</dbReference>
<evidence type="ECO:0000313" key="1">
    <source>
        <dbReference type="EMBL" id="KAJ9661315.1"/>
    </source>
</evidence>
<proteinExistence type="predicted"/>
<accession>A0ACC3AFY5</accession>
<dbReference type="EMBL" id="JAPDRQ010000024">
    <property type="protein sequence ID" value="KAJ9661315.1"/>
    <property type="molecule type" value="Genomic_DNA"/>
</dbReference>
<comment type="caution">
    <text evidence="1">The sequence shown here is derived from an EMBL/GenBank/DDBJ whole genome shotgun (WGS) entry which is preliminary data.</text>
</comment>
<keyword evidence="2" id="KW-1185">Reference proteome</keyword>
<protein>
    <submittedName>
        <fullName evidence="1">Uncharacterized protein</fullName>
    </submittedName>
</protein>
<reference evidence="1" key="1">
    <citation type="submission" date="2022-10" db="EMBL/GenBank/DDBJ databases">
        <title>Culturing micro-colonial fungi from biological soil crusts in the Mojave desert and describing Neophaeococcomyces mojavensis, and introducing the new genera and species Taxawa tesnikishii.</title>
        <authorList>
            <person name="Kurbessoian T."/>
            <person name="Stajich J.E."/>
        </authorList>
    </citation>
    <scope>NUCLEOTIDE SEQUENCE</scope>
    <source>
        <strain evidence="1">JES_112</strain>
    </source>
</reference>
<name>A0ACC3AFY5_9EURO</name>
<evidence type="ECO:0000313" key="2">
    <source>
        <dbReference type="Proteomes" id="UP001172386"/>
    </source>
</evidence>
<gene>
    <name evidence="1" type="ORF">H2198_002058</name>
</gene>
<sequence length="323" mass="36306">MSLSDFEADERGATDATTGHIRSPCSVRYLCMLYLELSRARSFVFVSLPRWTCIFGQEERLSFLEHEFDRLLQYPGLFPSATVKARFMMLCFHLDCEYQFKKAVKDLLVNEQLRNIENISCKYLTRPSYLPGSHGWENFLLPGAPGAQLGHAKTEPASVFQVLTGVGMRICSDFAREENDIIQHVYGPGTGITTTGLKTLPLDLDRSSVRLRHYTTNVMLSPSPFREDLGIRLDVRSQAPVPLKHFSPMVYRLEQQGPGPNAPAAALNAPNIFPVVCIRSWHCPLRRWDLHYHSNPVEECSCQKKSAKTASPSPTTTVTASLV</sequence>